<dbReference type="InterPro" id="IPR049899">
    <property type="entry name" value="Znf_C2HC_C3H"/>
</dbReference>
<evidence type="ECO:0000256" key="1">
    <source>
        <dbReference type="ARBA" id="ARBA00022723"/>
    </source>
</evidence>
<evidence type="ECO:0008006" key="10">
    <source>
        <dbReference type="Google" id="ProtNLM"/>
    </source>
</evidence>
<feature type="compositionally biased region" description="Basic and acidic residues" evidence="6">
    <location>
        <begin position="183"/>
        <end position="198"/>
    </location>
</feature>
<sequence>MAGPRAVICQLCGGKFFAASLAHHQKVCKKKVGRQMHECPYCHAGIPLLEMDSHVLRCPAAKAAGAKPTGASAALSRRLDNHSRGIPQAGEGRAVAGGGNGMDGIPEFADDDDCRIACQVCGRKFTMDRIGKHQAICERLAGKKPRRKFLTQREYVEGGAGGTVVGTAKHMNKPNPEPLKSNWRKESSQWREACRAARSDPLPPWGSQSSGPPRRGSPSPPPARGDGRRSPVARGGGASPTRRTMPRSSGPEGRSASPTPPAACARAPALAATRAPVASRGLPAAATRAPPAAARAPVAKVVGGFAAVVVKEQFRSLDANGDGRLDPEELSALLRSGDANMTDEEMGSLFESIDKDQNGRIDFAEFVDFIFSEEGGAPSPAGDAGARCGTQRGPIGPGAGGVASRRSTRDCRSPLRGADVAATGELSPVGTRTGRLGAAPASPSRRATARGSFR</sequence>
<dbReference type="InterPro" id="IPR002048">
    <property type="entry name" value="EF_hand_dom"/>
</dbReference>
<dbReference type="Pfam" id="PF13913">
    <property type="entry name" value="zf-C2HC_2"/>
    <property type="match status" value="2"/>
</dbReference>
<dbReference type="InterPro" id="IPR018247">
    <property type="entry name" value="EF_Hand_1_Ca_BS"/>
</dbReference>
<dbReference type="CDD" id="cd00051">
    <property type="entry name" value="EFh"/>
    <property type="match status" value="1"/>
</dbReference>
<keyword evidence="2 5" id="KW-0863">Zinc-finger</keyword>
<dbReference type="InterPro" id="IPR011992">
    <property type="entry name" value="EF-hand-dom_pair"/>
</dbReference>
<evidence type="ECO:0000256" key="3">
    <source>
        <dbReference type="ARBA" id="ARBA00022833"/>
    </source>
</evidence>
<feature type="domain" description="EF-hand" evidence="7">
    <location>
        <begin position="305"/>
        <end position="340"/>
    </location>
</feature>
<dbReference type="GO" id="GO:0008270">
    <property type="term" value="F:zinc ion binding"/>
    <property type="evidence" value="ECO:0007669"/>
    <property type="project" value="UniProtKB-KW"/>
</dbReference>
<dbReference type="PROSITE" id="PS52027">
    <property type="entry name" value="ZF_C2HC_C3H"/>
    <property type="match status" value="1"/>
</dbReference>
<proteinExistence type="predicted"/>
<evidence type="ECO:0000259" key="7">
    <source>
        <dbReference type="PROSITE" id="PS50222"/>
    </source>
</evidence>
<dbReference type="EMBL" id="HBEG01026650">
    <property type="protein sequence ID" value="CAD8363053.1"/>
    <property type="molecule type" value="Transcribed_RNA"/>
</dbReference>
<organism evidence="9">
    <name type="scientific">Pyrodinium bahamense</name>
    <dbReference type="NCBI Taxonomy" id="73915"/>
    <lineage>
        <taxon>Eukaryota</taxon>
        <taxon>Sar</taxon>
        <taxon>Alveolata</taxon>
        <taxon>Dinophyceae</taxon>
        <taxon>Gonyaulacales</taxon>
        <taxon>Pyrocystaceae</taxon>
        <taxon>Pyrodinium</taxon>
    </lineage>
</organism>
<keyword evidence="4" id="KW-0106">Calcium</keyword>
<dbReference type="SUPFAM" id="SSF47473">
    <property type="entry name" value="EF-hand"/>
    <property type="match status" value="1"/>
</dbReference>
<dbReference type="GO" id="GO:0005509">
    <property type="term" value="F:calcium ion binding"/>
    <property type="evidence" value="ECO:0007669"/>
    <property type="project" value="InterPro"/>
</dbReference>
<dbReference type="Gene3D" id="3.30.40.10">
    <property type="entry name" value="Zinc/RING finger domain, C3HC4 (zinc finger)"/>
    <property type="match status" value="1"/>
</dbReference>
<evidence type="ECO:0000256" key="4">
    <source>
        <dbReference type="ARBA" id="ARBA00022837"/>
    </source>
</evidence>
<name>A0A7S0FJR1_9DINO</name>
<keyword evidence="1" id="KW-0479">Metal-binding</keyword>
<feature type="compositionally biased region" description="Low complexity" evidence="6">
    <location>
        <begin position="254"/>
        <end position="268"/>
    </location>
</feature>
<feature type="domain" description="C2HC/C3H-type" evidence="8">
    <location>
        <begin position="114"/>
        <end position="143"/>
    </location>
</feature>
<evidence type="ECO:0000259" key="8">
    <source>
        <dbReference type="PROSITE" id="PS52027"/>
    </source>
</evidence>
<feature type="region of interest" description="Disordered" evidence="6">
    <location>
        <begin position="377"/>
        <end position="454"/>
    </location>
</feature>
<feature type="region of interest" description="Disordered" evidence="6">
    <location>
        <begin position="160"/>
        <end position="268"/>
    </location>
</feature>
<feature type="compositionally biased region" description="Low complexity" evidence="6">
    <location>
        <begin position="205"/>
        <end position="217"/>
    </location>
</feature>
<evidence type="ECO:0000256" key="5">
    <source>
        <dbReference type="PROSITE-ProRule" id="PRU01371"/>
    </source>
</evidence>
<gene>
    <name evidence="9" type="ORF">PBAH0796_LOCUS16190</name>
</gene>
<dbReference type="Gene3D" id="1.10.238.10">
    <property type="entry name" value="EF-hand"/>
    <property type="match status" value="1"/>
</dbReference>
<feature type="compositionally biased region" description="Low complexity" evidence="6">
    <location>
        <begin position="437"/>
        <end position="454"/>
    </location>
</feature>
<evidence type="ECO:0000256" key="6">
    <source>
        <dbReference type="SAM" id="MobiDB-lite"/>
    </source>
</evidence>
<dbReference type="PROSITE" id="PS50222">
    <property type="entry name" value="EF_HAND_2"/>
    <property type="match status" value="2"/>
</dbReference>
<accession>A0A7S0FJR1</accession>
<reference evidence="9" key="1">
    <citation type="submission" date="2021-01" db="EMBL/GenBank/DDBJ databases">
        <authorList>
            <person name="Corre E."/>
            <person name="Pelletier E."/>
            <person name="Niang G."/>
            <person name="Scheremetjew M."/>
            <person name="Finn R."/>
            <person name="Kale V."/>
            <person name="Holt S."/>
            <person name="Cochrane G."/>
            <person name="Meng A."/>
            <person name="Brown T."/>
            <person name="Cohen L."/>
        </authorList>
    </citation>
    <scope>NUCLEOTIDE SEQUENCE</scope>
    <source>
        <strain evidence="9">Pbaha01</strain>
    </source>
</reference>
<evidence type="ECO:0000313" key="9">
    <source>
        <dbReference type="EMBL" id="CAD8363053.1"/>
    </source>
</evidence>
<protein>
    <recommendedName>
        <fullName evidence="10">Calmodulin</fullName>
    </recommendedName>
</protein>
<dbReference type="InterPro" id="IPR013083">
    <property type="entry name" value="Znf_RING/FYVE/PHD"/>
</dbReference>
<dbReference type="SMART" id="SM00054">
    <property type="entry name" value="EFh"/>
    <property type="match status" value="2"/>
</dbReference>
<keyword evidence="3" id="KW-0862">Zinc</keyword>
<dbReference type="Pfam" id="PF13499">
    <property type="entry name" value="EF-hand_7"/>
    <property type="match status" value="1"/>
</dbReference>
<dbReference type="AlphaFoldDB" id="A0A7S0FJR1"/>
<feature type="domain" description="EF-hand" evidence="7">
    <location>
        <begin position="341"/>
        <end position="376"/>
    </location>
</feature>
<feature type="compositionally biased region" description="Low complexity" evidence="6">
    <location>
        <begin position="377"/>
        <end position="386"/>
    </location>
</feature>
<evidence type="ECO:0000256" key="2">
    <source>
        <dbReference type="ARBA" id="ARBA00022771"/>
    </source>
</evidence>
<dbReference type="PROSITE" id="PS00018">
    <property type="entry name" value="EF_HAND_1"/>
    <property type="match status" value="2"/>
</dbReference>